<gene>
    <name evidence="2" type="ORF">MATL_G00264750</name>
</gene>
<keyword evidence="3" id="KW-1185">Reference proteome</keyword>
<dbReference type="AlphaFoldDB" id="A0A9D3P9I5"/>
<proteinExistence type="predicted"/>
<evidence type="ECO:0000256" key="1">
    <source>
        <dbReference type="SAM" id="MobiDB-lite"/>
    </source>
</evidence>
<feature type="compositionally biased region" description="Polar residues" evidence="1">
    <location>
        <begin position="16"/>
        <end position="28"/>
    </location>
</feature>
<dbReference type="Proteomes" id="UP001046870">
    <property type="component" value="Unassembled WGS sequence"/>
</dbReference>
<feature type="region of interest" description="Disordered" evidence="1">
    <location>
        <begin position="1"/>
        <end position="28"/>
    </location>
</feature>
<dbReference type="EMBL" id="JAFDVH010000374">
    <property type="protein sequence ID" value="KAG7453301.1"/>
    <property type="molecule type" value="Genomic_DNA"/>
</dbReference>
<feature type="compositionally biased region" description="Basic and acidic residues" evidence="1">
    <location>
        <begin position="1"/>
        <end position="15"/>
    </location>
</feature>
<name>A0A9D3P9I5_MEGAT</name>
<evidence type="ECO:0000313" key="3">
    <source>
        <dbReference type="Proteomes" id="UP001046870"/>
    </source>
</evidence>
<organism evidence="2 3">
    <name type="scientific">Megalops atlanticus</name>
    <name type="common">Tarpon</name>
    <name type="synonym">Clupea gigantea</name>
    <dbReference type="NCBI Taxonomy" id="7932"/>
    <lineage>
        <taxon>Eukaryota</taxon>
        <taxon>Metazoa</taxon>
        <taxon>Chordata</taxon>
        <taxon>Craniata</taxon>
        <taxon>Vertebrata</taxon>
        <taxon>Euteleostomi</taxon>
        <taxon>Actinopterygii</taxon>
        <taxon>Neopterygii</taxon>
        <taxon>Teleostei</taxon>
        <taxon>Elopiformes</taxon>
        <taxon>Megalopidae</taxon>
        <taxon>Megalops</taxon>
    </lineage>
</organism>
<reference evidence="2" key="1">
    <citation type="submission" date="2021-01" db="EMBL/GenBank/DDBJ databases">
        <authorList>
            <person name="Zahm M."/>
            <person name="Roques C."/>
            <person name="Cabau C."/>
            <person name="Klopp C."/>
            <person name="Donnadieu C."/>
            <person name="Jouanno E."/>
            <person name="Lampietro C."/>
            <person name="Louis A."/>
            <person name="Herpin A."/>
            <person name="Echchiki A."/>
            <person name="Berthelot C."/>
            <person name="Parey E."/>
            <person name="Roest-Crollius H."/>
            <person name="Braasch I."/>
            <person name="Postlethwait J."/>
            <person name="Bobe J."/>
            <person name="Montfort J."/>
            <person name="Bouchez O."/>
            <person name="Begum T."/>
            <person name="Mejri S."/>
            <person name="Adams A."/>
            <person name="Chen W.-J."/>
            <person name="Guiguen Y."/>
        </authorList>
    </citation>
    <scope>NUCLEOTIDE SEQUENCE</scope>
    <source>
        <strain evidence="2">YG-15Mar2019-1</strain>
        <tissue evidence="2">Brain</tissue>
    </source>
</reference>
<accession>A0A9D3P9I5</accession>
<protein>
    <submittedName>
        <fullName evidence="2">Uncharacterized protein</fullName>
    </submittedName>
</protein>
<comment type="caution">
    <text evidence="2">The sequence shown here is derived from an EMBL/GenBank/DDBJ whole genome shotgun (WGS) entry which is preliminary data.</text>
</comment>
<sequence length="72" mass="7939">MRKKSETPGERERGTDTQSSHPDPQTDTYTALKLKAVSLDYDTLKSVRATASDSNTVFSEYGNLQEGRTNGV</sequence>
<evidence type="ECO:0000313" key="2">
    <source>
        <dbReference type="EMBL" id="KAG7453301.1"/>
    </source>
</evidence>